<sequence length="261" mass="27887">MNQKSQELIAGVDKLQSGSGQLADKSSQLLSGASPLENGANKLADGSGKLAEGGTKLTSGLEDLQTGLDNASDQLKSASTESKNAEILPNPLNLSKTDNDQVPVNGIAMAPYMISVALFVAAISTNMIFSKLPSGRHPEICWAWLKSRSEINGIIAVLAGILVYGGVHLIGLTADHEMRIFILIILTSLVFMSMVTALRTWNSRIGAFFSLILLLLQLASSAGTYPLALTNDFFRSINPWLPMSYSVSGLRQTISINKSFS</sequence>
<dbReference type="InterPro" id="IPR051328">
    <property type="entry name" value="T7SS_ABC-Transporter"/>
</dbReference>
<feature type="coiled-coil region" evidence="5">
    <location>
        <begin position="61"/>
        <end position="88"/>
    </location>
</feature>
<evidence type="ECO:0000256" key="4">
    <source>
        <dbReference type="ARBA" id="ARBA00023136"/>
    </source>
</evidence>
<organism evidence="8 9">
    <name type="scientific">Streptococcus pneumoniae</name>
    <dbReference type="NCBI Taxonomy" id="1313"/>
    <lineage>
        <taxon>Bacteria</taxon>
        <taxon>Bacillati</taxon>
        <taxon>Bacillota</taxon>
        <taxon>Bacilli</taxon>
        <taxon>Lactobacillales</taxon>
        <taxon>Streptococcaceae</taxon>
        <taxon>Streptococcus</taxon>
    </lineage>
</organism>
<feature type="transmembrane region" description="Helical" evidence="7">
    <location>
        <begin position="205"/>
        <end position="228"/>
    </location>
</feature>
<feature type="compositionally biased region" description="Polar residues" evidence="6">
    <location>
        <begin position="16"/>
        <end position="31"/>
    </location>
</feature>
<evidence type="ECO:0000256" key="2">
    <source>
        <dbReference type="ARBA" id="ARBA00022692"/>
    </source>
</evidence>
<keyword evidence="2 7" id="KW-0812">Transmembrane</keyword>
<dbReference type="InterPro" id="IPR017501">
    <property type="entry name" value="Phage_infect_YhgE_C"/>
</dbReference>
<comment type="caution">
    <text evidence="8">The sequence shown here is derived from an EMBL/GenBank/DDBJ whole genome shotgun (WGS) entry which is preliminary data.</text>
</comment>
<accession>A0AA86XQT7</accession>
<comment type="subcellular location">
    <subcellularLocation>
        <location evidence="1">Membrane</location>
        <topology evidence="1">Multi-pass membrane protein</topology>
    </subcellularLocation>
</comment>
<dbReference type="InterPro" id="IPR023908">
    <property type="entry name" value="xxxLxxG_rpt"/>
</dbReference>
<evidence type="ECO:0000256" key="7">
    <source>
        <dbReference type="SAM" id="Phobius"/>
    </source>
</evidence>
<feature type="transmembrane region" description="Helical" evidence="7">
    <location>
        <begin position="109"/>
        <end position="130"/>
    </location>
</feature>
<evidence type="ECO:0000256" key="3">
    <source>
        <dbReference type="ARBA" id="ARBA00022989"/>
    </source>
</evidence>
<keyword evidence="3 7" id="KW-1133">Transmembrane helix</keyword>
<proteinExistence type="predicted"/>
<dbReference type="GO" id="GO:0016020">
    <property type="term" value="C:membrane"/>
    <property type="evidence" value="ECO:0007669"/>
    <property type="project" value="UniProtKB-SubCell"/>
</dbReference>
<evidence type="ECO:0000256" key="6">
    <source>
        <dbReference type="SAM" id="MobiDB-lite"/>
    </source>
</evidence>
<evidence type="ECO:0000313" key="8">
    <source>
        <dbReference type="EMBL" id="CIS21399.1"/>
    </source>
</evidence>
<dbReference type="NCBIfam" id="TIGR03057">
    <property type="entry name" value="xxxLxxG_by_4"/>
    <property type="match status" value="2"/>
</dbReference>
<dbReference type="PANTHER" id="PTHR43077">
    <property type="entry name" value="TRANSPORT PERMEASE YVFS-RELATED"/>
    <property type="match status" value="1"/>
</dbReference>
<evidence type="ECO:0000313" key="9">
    <source>
        <dbReference type="Proteomes" id="UP000042745"/>
    </source>
</evidence>
<keyword evidence="4 7" id="KW-0472">Membrane</keyword>
<feature type="transmembrane region" description="Helical" evidence="7">
    <location>
        <begin position="151"/>
        <end position="174"/>
    </location>
</feature>
<dbReference type="PANTHER" id="PTHR43077:SF5">
    <property type="entry name" value="PHAGE INFECTION PROTEIN"/>
    <property type="match status" value="1"/>
</dbReference>
<dbReference type="AlphaFoldDB" id="A0AA86XQT7"/>
<dbReference type="NCBIfam" id="TIGR03062">
    <property type="entry name" value="pip_yhgE_Cterm"/>
    <property type="match status" value="1"/>
</dbReference>
<gene>
    <name evidence="8" type="ORF">ERS019486_00203</name>
</gene>
<dbReference type="Proteomes" id="UP000042745">
    <property type="component" value="Unassembled WGS sequence"/>
</dbReference>
<feature type="region of interest" description="Disordered" evidence="6">
    <location>
        <begin position="1"/>
        <end position="55"/>
    </location>
</feature>
<name>A0AA86XQT7_STREE</name>
<protein>
    <submittedName>
        <fullName evidence="8">Integral membrane protein</fullName>
    </submittedName>
</protein>
<reference evidence="8 9" key="1">
    <citation type="submission" date="2015-03" db="EMBL/GenBank/DDBJ databases">
        <authorList>
            <consortium name="Pathogen Informatics"/>
            <person name="Murphy D."/>
        </authorList>
    </citation>
    <scope>NUCLEOTIDE SEQUENCE [LARGE SCALE GENOMIC DNA]</scope>
    <source>
        <strain evidence="9">type strain: N</strain>
    </source>
</reference>
<evidence type="ECO:0000256" key="1">
    <source>
        <dbReference type="ARBA" id="ARBA00004141"/>
    </source>
</evidence>
<keyword evidence="5" id="KW-0175">Coiled coil</keyword>
<feature type="transmembrane region" description="Helical" evidence="7">
    <location>
        <begin position="180"/>
        <end position="198"/>
    </location>
</feature>
<dbReference type="EMBL" id="CKGU01000002">
    <property type="protein sequence ID" value="CIS21399.1"/>
    <property type="molecule type" value="Genomic_DNA"/>
</dbReference>
<evidence type="ECO:0000256" key="5">
    <source>
        <dbReference type="SAM" id="Coils"/>
    </source>
</evidence>